<feature type="domain" description="Response regulatory" evidence="15">
    <location>
        <begin position="745"/>
        <end position="856"/>
    </location>
</feature>
<evidence type="ECO:0000259" key="14">
    <source>
        <dbReference type="PROSITE" id="PS50046"/>
    </source>
</evidence>
<evidence type="ECO:0000256" key="5">
    <source>
        <dbReference type="ARBA" id="ARBA00022606"/>
    </source>
</evidence>
<dbReference type="Pfam" id="PF08446">
    <property type="entry name" value="PAS_2"/>
    <property type="match status" value="1"/>
</dbReference>
<dbReference type="GO" id="GO:0009584">
    <property type="term" value="P:detection of visible light"/>
    <property type="evidence" value="ECO:0007669"/>
    <property type="project" value="InterPro"/>
</dbReference>
<evidence type="ECO:0000313" key="16">
    <source>
        <dbReference type="EMBL" id="MXO54342.1"/>
    </source>
</evidence>
<dbReference type="GO" id="GO:0004673">
    <property type="term" value="F:protein histidine kinase activity"/>
    <property type="evidence" value="ECO:0007669"/>
    <property type="project" value="UniProtKB-EC"/>
</dbReference>
<dbReference type="GO" id="GO:0005524">
    <property type="term" value="F:ATP binding"/>
    <property type="evidence" value="ECO:0007669"/>
    <property type="project" value="UniProtKB-KW"/>
</dbReference>
<dbReference type="Pfam" id="PF00360">
    <property type="entry name" value="PHY"/>
    <property type="match status" value="1"/>
</dbReference>
<dbReference type="RefSeq" id="WP_160661096.1">
    <property type="nucleotide sequence ID" value="NZ_BAABDV010000001.1"/>
</dbReference>
<proteinExistence type="predicted"/>
<feature type="coiled-coil region" evidence="13">
    <location>
        <begin position="501"/>
        <end position="543"/>
    </location>
</feature>
<comment type="catalytic activity">
    <reaction evidence="1">
        <text>ATP + protein L-histidine = ADP + protein N-phospho-L-histidine.</text>
        <dbReference type="EC" id="2.7.13.3"/>
    </reaction>
</comment>
<keyword evidence="6" id="KW-0808">Transferase</keyword>
<evidence type="ECO:0000256" key="3">
    <source>
        <dbReference type="ARBA" id="ARBA00022543"/>
    </source>
</evidence>
<dbReference type="EC" id="2.7.13.3" evidence="2"/>
<dbReference type="InterPro" id="IPR035965">
    <property type="entry name" value="PAS-like_dom_sf"/>
</dbReference>
<dbReference type="SUPFAM" id="SSF55785">
    <property type="entry name" value="PYP-like sensor domain (PAS domain)"/>
    <property type="match status" value="1"/>
</dbReference>
<evidence type="ECO:0000256" key="13">
    <source>
        <dbReference type="SAM" id="Coils"/>
    </source>
</evidence>
<keyword evidence="10" id="KW-0157">Chromophore</keyword>
<dbReference type="Proteomes" id="UP000430272">
    <property type="component" value="Unassembled WGS sequence"/>
</dbReference>
<dbReference type="PANTHER" id="PTHR41523:SF8">
    <property type="entry name" value="ETHYLENE RESPONSE SENSOR PROTEIN"/>
    <property type="match status" value="1"/>
</dbReference>
<dbReference type="EMBL" id="WTYD01000001">
    <property type="protein sequence ID" value="MXO54342.1"/>
    <property type="molecule type" value="Genomic_DNA"/>
</dbReference>
<dbReference type="InterPro" id="IPR001789">
    <property type="entry name" value="Sig_transdc_resp-reg_receiver"/>
</dbReference>
<dbReference type="InterPro" id="IPR011006">
    <property type="entry name" value="CheY-like_superfamily"/>
</dbReference>
<evidence type="ECO:0000256" key="10">
    <source>
        <dbReference type="ARBA" id="ARBA00022991"/>
    </source>
</evidence>
<dbReference type="InterPro" id="IPR013654">
    <property type="entry name" value="PAS_2"/>
</dbReference>
<dbReference type="Gene3D" id="3.30.450.270">
    <property type="match status" value="1"/>
</dbReference>
<dbReference type="AlphaFoldDB" id="A0A844YBM1"/>
<dbReference type="InterPro" id="IPR043150">
    <property type="entry name" value="Phytochrome_PHY_sf"/>
</dbReference>
<dbReference type="InterPro" id="IPR016132">
    <property type="entry name" value="Phyto_chromo_attachment"/>
</dbReference>
<dbReference type="PIRSF" id="PIRSF036397">
    <property type="entry name" value="Bactrphtchrm_rec"/>
    <property type="match status" value="1"/>
</dbReference>
<evidence type="ECO:0000256" key="7">
    <source>
        <dbReference type="ARBA" id="ARBA00022741"/>
    </source>
</evidence>
<evidence type="ECO:0000259" key="15">
    <source>
        <dbReference type="PROSITE" id="PS50110"/>
    </source>
</evidence>
<keyword evidence="17" id="KW-1185">Reference proteome</keyword>
<keyword evidence="7" id="KW-0547">Nucleotide-binding</keyword>
<organism evidence="16 17">
    <name type="scientific">Qipengyuania pelagi</name>
    <dbReference type="NCBI Taxonomy" id="994320"/>
    <lineage>
        <taxon>Bacteria</taxon>
        <taxon>Pseudomonadati</taxon>
        <taxon>Pseudomonadota</taxon>
        <taxon>Alphaproteobacteria</taxon>
        <taxon>Sphingomonadales</taxon>
        <taxon>Erythrobacteraceae</taxon>
        <taxon>Qipengyuania</taxon>
    </lineage>
</organism>
<protein>
    <recommendedName>
        <fullName evidence="2">histidine kinase</fullName>
        <ecNumber evidence="2">2.7.13.3</ecNumber>
    </recommendedName>
</protein>
<dbReference type="Pfam" id="PF07536">
    <property type="entry name" value="HWE_HK"/>
    <property type="match status" value="1"/>
</dbReference>
<dbReference type="InterPro" id="IPR011102">
    <property type="entry name" value="Sig_transdc_His_kinase_HWE"/>
</dbReference>
<dbReference type="OrthoDB" id="136506at2"/>
<dbReference type="InterPro" id="IPR003018">
    <property type="entry name" value="GAF"/>
</dbReference>
<dbReference type="SMART" id="SM00065">
    <property type="entry name" value="GAF"/>
    <property type="match status" value="1"/>
</dbReference>
<dbReference type="PROSITE" id="PS50110">
    <property type="entry name" value="RESPONSE_REGULATORY"/>
    <property type="match status" value="1"/>
</dbReference>
<dbReference type="PROSITE" id="PS50046">
    <property type="entry name" value="PHYTOCHROME_2"/>
    <property type="match status" value="1"/>
</dbReference>
<dbReference type="Gene3D" id="3.40.50.2300">
    <property type="match status" value="1"/>
</dbReference>
<evidence type="ECO:0000256" key="12">
    <source>
        <dbReference type="PROSITE-ProRule" id="PRU00169"/>
    </source>
</evidence>
<dbReference type="InterPro" id="IPR009219">
    <property type="entry name" value="Bactrphtchr_CheY"/>
</dbReference>
<keyword evidence="5" id="KW-0716">Sensory transduction</keyword>
<keyword evidence="3" id="KW-0600">Photoreceptor protein</keyword>
<evidence type="ECO:0000256" key="11">
    <source>
        <dbReference type="ARBA" id="ARBA00023170"/>
    </source>
</evidence>
<dbReference type="SUPFAM" id="SSF52172">
    <property type="entry name" value="CheY-like"/>
    <property type="match status" value="1"/>
</dbReference>
<keyword evidence="8" id="KW-0418">Kinase</keyword>
<dbReference type="GO" id="GO:0006355">
    <property type="term" value="P:regulation of DNA-templated transcription"/>
    <property type="evidence" value="ECO:0007669"/>
    <property type="project" value="InterPro"/>
</dbReference>
<dbReference type="Gene3D" id="3.30.450.40">
    <property type="match status" value="1"/>
</dbReference>
<sequence>MNDHVDIESVDLTNCDREPIHQIGAIQDFGALIAVTTDGMIAHYSVNFAEILGIGKSPEIGTQLNALFTSEAMAAIGRASGLLRDPTSVERLFAVHLVGGKGPFDCAIHCSESLTIIEIEPSASEEMDRQLRMLQPILRQLELSDDLLDLCQQAADRLRDLLGFDRVMVYRFQPDESGAVIAESVEDGYESFHGLRYPRTDIPQQARRLYLRNRFRIISDTLAKPVPIEPQIGAEGTPLDLSMSTLRAVSPIHIEYLVNMGVRASLSISIVIEGKLWGLFACHHYAPRVLPYSLRTAAELFSELFSLSAERMIGKERSSVQEAGRSLHDQLMRAIAGGESLVEALPTLRPIIRRAIPHDGISAYVDGEYRAVGSAPDEAGFMALMPALNSSATSRTIASDSLAKRIPAAAKFADRAVGALIIPVSRSPRDYVILWRRELKQTVTWAGNPEKPVEVGPNGTRLTPRKSFEAWQESVTGKSADWTEVELSLVESLRVTLLEVILRVTDELANERAKAQRQQELLIAELNHRVRNILNLIRGLINQSRHEAVNVDEFARLIGGRINALASAHDNITRENWSAASVTELIETEAEAYVSGKLDRIAIVGDEALISPEAYTVLALVIHEMMTNSAKYGSLCDQSGRLSVEIACDESGMTICWKETGGPPVRAPERRGFGSTIIEKSIPFELNGRADLDFKLSGVEAEFWIPGRFITHKGRIDEKEAAMRDRPNRKEGSGENETVSVLPGQVLIVEDGMIIAMDTEETLRDLGVAEVTIAAKVSTALKALEGTQFDLAVLDYNLGTESSEPVARKLVELGVPFWLATGYGEMADKLEEIGAQGVLTKPYGKDELRRMLGKFGELDRS</sequence>
<feature type="domain" description="Phytochrome chromophore attachment site" evidence="14">
    <location>
        <begin position="146"/>
        <end position="303"/>
    </location>
</feature>
<dbReference type="GO" id="GO:0000160">
    <property type="term" value="P:phosphorelay signal transduction system"/>
    <property type="evidence" value="ECO:0007669"/>
    <property type="project" value="InterPro"/>
</dbReference>
<accession>A0A844YBM1</accession>
<comment type="caution">
    <text evidence="16">The sequence shown here is derived from an EMBL/GenBank/DDBJ whole genome shotgun (WGS) entry which is preliminary data.</text>
</comment>
<dbReference type="InterPro" id="IPR029016">
    <property type="entry name" value="GAF-like_dom_sf"/>
</dbReference>
<keyword evidence="9" id="KW-0067">ATP-binding</keyword>
<feature type="modified residue" description="4-aspartylphosphate" evidence="12">
    <location>
        <position position="795"/>
    </location>
</feature>
<evidence type="ECO:0000256" key="4">
    <source>
        <dbReference type="ARBA" id="ARBA00022553"/>
    </source>
</evidence>
<dbReference type="PANTHER" id="PTHR41523">
    <property type="entry name" value="TWO-COMPONENT SYSTEM SENSOR PROTEIN"/>
    <property type="match status" value="1"/>
</dbReference>
<reference evidence="16 17" key="1">
    <citation type="submission" date="2019-12" db="EMBL/GenBank/DDBJ databases">
        <title>Genomic-based taxomic classification of the family Erythrobacteraceae.</title>
        <authorList>
            <person name="Xu L."/>
        </authorList>
    </citation>
    <scope>NUCLEOTIDE SEQUENCE [LARGE SCALE GENOMIC DNA]</scope>
    <source>
        <strain evidence="16 17">JCM 17468</strain>
    </source>
</reference>
<dbReference type="SUPFAM" id="SSF55781">
    <property type="entry name" value="GAF domain-like"/>
    <property type="match status" value="2"/>
</dbReference>
<evidence type="ECO:0000256" key="6">
    <source>
        <dbReference type="ARBA" id="ARBA00022679"/>
    </source>
</evidence>
<dbReference type="Pfam" id="PF01590">
    <property type="entry name" value="GAF"/>
    <property type="match status" value="1"/>
</dbReference>
<evidence type="ECO:0000313" key="17">
    <source>
        <dbReference type="Proteomes" id="UP000430272"/>
    </source>
</evidence>
<dbReference type="SMART" id="SM00448">
    <property type="entry name" value="REC"/>
    <property type="match status" value="1"/>
</dbReference>
<evidence type="ECO:0000256" key="1">
    <source>
        <dbReference type="ARBA" id="ARBA00000085"/>
    </source>
</evidence>
<name>A0A844YBM1_9SPHN</name>
<evidence type="ECO:0000256" key="8">
    <source>
        <dbReference type="ARBA" id="ARBA00022777"/>
    </source>
</evidence>
<dbReference type="InterPro" id="IPR013515">
    <property type="entry name" value="Phytochrome_cen-reg"/>
</dbReference>
<dbReference type="InterPro" id="IPR001294">
    <property type="entry name" value="Phytochrome"/>
</dbReference>
<keyword evidence="11" id="KW-0675">Receptor</keyword>
<evidence type="ECO:0000256" key="9">
    <source>
        <dbReference type="ARBA" id="ARBA00022840"/>
    </source>
</evidence>
<gene>
    <name evidence="16" type="ORF">GRI47_10045</name>
</gene>
<dbReference type="Gene3D" id="3.30.450.20">
    <property type="entry name" value="PAS domain"/>
    <property type="match status" value="1"/>
</dbReference>
<dbReference type="SMART" id="SM00911">
    <property type="entry name" value="HWE_HK"/>
    <property type="match status" value="1"/>
</dbReference>
<dbReference type="PRINTS" id="PR01033">
    <property type="entry name" value="PHYTOCHROME"/>
</dbReference>
<evidence type="ECO:0000256" key="2">
    <source>
        <dbReference type="ARBA" id="ARBA00012438"/>
    </source>
</evidence>
<keyword evidence="13" id="KW-0175">Coiled coil</keyword>
<keyword evidence="4 12" id="KW-0597">Phosphoprotein</keyword>
<dbReference type="Pfam" id="PF00072">
    <property type="entry name" value="Response_reg"/>
    <property type="match status" value="1"/>
</dbReference>
<dbReference type="GO" id="GO:0009881">
    <property type="term" value="F:photoreceptor activity"/>
    <property type="evidence" value="ECO:0007669"/>
    <property type="project" value="UniProtKB-KW"/>
</dbReference>
<dbReference type="Gene3D" id="3.30.565.10">
    <property type="entry name" value="Histidine kinase-like ATPase, C-terminal domain"/>
    <property type="match status" value="1"/>
</dbReference>
<dbReference type="InterPro" id="IPR036890">
    <property type="entry name" value="HATPase_C_sf"/>
</dbReference>